<accession>A0A382MJS6</accession>
<sequence length="39" mass="4513">MVDSPDVSKKKRVTKGDKKAKKHFSRYKKGGPKKQRVKL</sequence>
<dbReference type="AlphaFoldDB" id="A0A382MJS6"/>
<evidence type="ECO:0000313" key="2">
    <source>
        <dbReference type="EMBL" id="SVC49099.1"/>
    </source>
</evidence>
<feature type="region of interest" description="Disordered" evidence="1">
    <location>
        <begin position="1"/>
        <end position="39"/>
    </location>
</feature>
<protein>
    <submittedName>
        <fullName evidence="2">Uncharacterized protein</fullName>
    </submittedName>
</protein>
<reference evidence="2" key="1">
    <citation type="submission" date="2018-05" db="EMBL/GenBank/DDBJ databases">
        <authorList>
            <person name="Lanie J.A."/>
            <person name="Ng W.-L."/>
            <person name="Kazmierczak K.M."/>
            <person name="Andrzejewski T.M."/>
            <person name="Davidsen T.M."/>
            <person name="Wayne K.J."/>
            <person name="Tettelin H."/>
            <person name="Glass J.I."/>
            <person name="Rusch D."/>
            <person name="Podicherti R."/>
            <person name="Tsui H.-C.T."/>
            <person name="Winkler M.E."/>
        </authorList>
    </citation>
    <scope>NUCLEOTIDE SEQUENCE</scope>
</reference>
<feature type="compositionally biased region" description="Basic residues" evidence="1">
    <location>
        <begin position="9"/>
        <end position="39"/>
    </location>
</feature>
<gene>
    <name evidence="2" type="ORF">METZ01_LOCUS301953</name>
</gene>
<evidence type="ECO:0000256" key="1">
    <source>
        <dbReference type="SAM" id="MobiDB-lite"/>
    </source>
</evidence>
<dbReference type="EMBL" id="UINC01094129">
    <property type="protein sequence ID" value="SVC49099.1"/>
    <property type="molecule type" value="Genomic_DNA"/>
</dbReference>
<proteinExistence type="predicted"/>
<organism evidence="2">
    <name type="scientific">marine metagenome</name>
    <dbReference type="NCBI Taxonomy" id="408172"/>
    <lineage>
        <taxon>unclassified sequences</taxon>
        <taxon>metagenomes</taxon>
        <taxon>ecological metagenomes</taxon>
    </lineage>
</organism>
<name>A0A382MJS6_9ZZZZ</name>